<accession>A0A150GP03</accession>
<evidence type="ECO:0000313" key="2">
    <source>
        <dbReference type="EMBL" id="KXZ51472.1"/>
    </source>
</evidence>
<evidence type="ECO:0000313" key="3">
    <source>
        <dbReference type="Proteomes" id="UP000075714"/>
    </source>
</evidence>
<name>A0A150GP03_GONPE</name>
<feature type="region of interest" description="Disordered" evidence="1">
    <location>
        <begin position="34"/>
        <end position="69"/>
    </location>
</feature>
<feature type="compositionally biased region" description="Polar residues" evidence="1">
    <location>
        <begin position="119"/>
        <end position="128"/>
    </location>
</feature>
<proteinExistence type="predicted"/>
<dbReference type="AlphaFoldDB" id="A0A150GP03"/>
<feature type="compositionally biased region" description="Low complexity" evidence="1">
    <location>
        <begin position="43"/>
        <end position="57"/>
    </location>
</feature>
<sequence>MAAFEGSSATLVDRIQGVLGAERHRLRDELLDRAAEREFAPQDPNGPAANGGAAAVADGGGGKGVGDFQRKITPDALLAASAAGRRGDAAGGGLTEGAGAGGRAAILKSDKDEEPPVSSARTQRLSPV</sequence>
<dbReference type="EMBL" id="LSYV01000013">
    <property type="protein sequence ID" value="KXZ51472.1"/>
    <property type="molecule type" value="Genomic_DNA"/>
</dbReference>
<dbReference type="Proteomes" id="UP000075714">
    <property type="component" value="Unassembled WGS sequence"/>
</dbReference>
<reference evidence="3" key="1">
    <citation type="journal article" date="2016" name="Nat. Commun.">
        <title>The Gonium pectorale genome demonstrates co-option of cell cycle regulation during the evolution of multicellularity.</title>
        <authorList>
            <person name="Hanschen E.R."/>
            <person name="Marriage T.N."/>
            <person name="Ferris P.J."/>
            <person name="Hamaji T."/>
            <person name="Toyoda A."/>
            <person name="Fujiyama A."/>
            <person name="Neme R."/>
            <person name="Noguchi H."/>
            <person name="Minakuchi Y."/>
            <person name="Suzuki M."/>
            <person name="Kawai-Toyooka H."/>
            <person name="Smith D.R."/>
            <person name="Sparks H."/>
            <person name="Anderson J."/>
            <person name="Bakaric R."/>
            <person name="Luria V."/>
            <person name="Karger A."/>
            <person name="Kirschner M.W."/>
            <person name="Durand P.M."/>
            <person name="Michod R.E."/>
            <person name="Nozaki H."/>
            <person name="Olson B.J."/>
        </authorList>
    </citation>
    <scope>NUCLEOTIDE SEQUENCE [LARGE SCALE GENOMIC DNA]</scope>
    <source>
        <strain evidence="3">NIES-2863</strain>
    </source>
</reference>
<gene>
    <name evidence="2" type="ORF">GPECTOR_12g435</name>
</gene>
<organism evidence="2 3">
    <name type="scientific">Gonium pectorale</name>
    <name type="common">Green alga</name>
    <dbReference type="NCBI Taxonomy" id="33097"/>
    <lineage>
        <taxon>Eukaryota</taxon>
        <taxon>Viridiplantae</taxon>
        <taxon>Chlorophyta</taxon>
        <taxon>core chlorophytes</taxon>
        <taxon>Chlorophyceae</taxon>
        <taxon>CS clade</taxon>
        <taxon>Chlamydomonadales</taxon>
        <taxon>Volvocaceae</taxon>
        <taxon>Gonium</taxon>
    </lineage>
</organism>
<evidence type="ECO:0000256" key="1">
    <source>
        <dbReference type="SAM" id="MobiDB-lite"/>
    </source>
</evidence>
<protein>
    <submittedName>
        <fullName evidence="2">Uncharacterized protein</fullName>
    </submittedName>
</protein>
<feature type="region of interest" description="Disordered" evidence="1">
    <location>
        <begin position="82"/>
        <end position="128"/>
    </location>
</feature>
<comment type="caution">
    <text evidence="2">The sequence shown here is derived from an EMBL/GenBank/DDBJ whole genome shotgun (WGS) entry which is preliminary data.</text>
</comment>
<feature type="compositionally biased region" description="Gly residues" evidence="1">
    <location>
        <begin position="89"/>
        <end position="102"/>
    </location>
</feature>
<keyword evidence="3" id="KW-1185">Reference proteome</keyword>